<name>A0A6M0QP33_9RHOB</name>
<keyword evidence="3" id="KW-1185">Reference proteome</keyword>
<dbReference type="Proteomes" id="UP000477782">
    <property type="component" value="Unassembled WGS sequence"/>
</dbReference>
<dbReference type="PROSITE" id="PS51186">
    <property type="entry name" value="GNAT"/>
    <property type="match status" value="1"/>
</dbReference>
<dbReference type="Gene3D" id="3.40.630.30">
    <property type="match status" value="1"/>
</dbReference>
<dbReference type="InterPro" id="IPR000182">
    <property type="entry name" value="GNAT_dom"/>
</dbReference>
<reference evidence="2 3" key="1">
    <citation type="submission" date="2020-02" db="EMBL/GenBank/DDBJ databases">
        <authorList>
            <person name="Chen W.-M."/>
        </authorList>
    </citation>
    <scope>NUCLEOTIDE SEQUENCE [LARGE SCALE GENOMIC DNA]</scope>
    <source>
        <strain evidence="2 3">KMS-5</strain>
    </source>
</reference>
<dbReference type="Pfam" id="PF00583">
    <property type="entry name" value="Acetyltransf_1"/>
    <property type="match status" value="1"/>
</dbReference>
<dbReference type="EMBL" id="JAAIVJ010000001">
    <property type="protein sequence ID" value="NEY89238.1"/>
    <property type="molecule type" value="Genomic_DNA"/>
</dbReference>
<evidence type="ECO:0000313" key="3">
    <source>
        <dbReference type="Proteomes" id="UP000477782"/>
    </source>
</evidence>
<evidence type="ECO:0000313" key="2">
    <source>
        <dbReference type="EMBL" id="NEY89238.1"/>
    </source>
</evidence>
<protein>
    <submittedName>
        <fullName evidence="2">GNAT family N-acetyltransferase</fullName>
    </submittedName>
</protein>
<organism evidence="2 3">
    <name type="scientific">Tabrizicola oligotrophica</name>
    <dbReference type="NCBI Taxonomy" id="2710650"/>
    <lineage>
        <taxon>Bacteria</taxon>
        <taxon>Pseudomonadati</taxon>
        <taxon>Pseudomonadota</taxon>
        <taxon>Alphaproteobacteria</taxon>
        <taxon>Rhodobacterales</taxon>
        <taxon>Paracoccaceae</taxon>
        <taxon>Tabrizicola</taxon>
    </lineage>
</organism>
<proteinExistence type="predicted"/>
<gene>
    <name evidence="2" type="ORF">G4Z14_02930</name>
</gene>
<dbReference type="AlphaFoldDB" id="A0A6M0QP33"/>
<dbReference type="GO" id="GO:0016747">
    <property type="term" value="F:acyltransferase activity, transferring groups other than amino-acyl groups"/>
    <property type="evidence" value="ECO:0007669"/>
    <property type="project" value="InterPro"/>
</dbReference>
<keyword evidence="2" id="KW-0808">Transferase</keyword>
<sequence length="150" mass="16481">MLRQARLSDLPLIDALWRAPDNAAWIEPPDAGEIEASLAAGLTYLWQAPGTPAGFAVLMTWVPRVFGLSAIACPPGQGTLFLRALLAEVFGPLDGHRIGFDVTTDNARAIGLYHKLGFQREGHIRECWQRAGGDWTDCYLYGLLAKEWTS</sequence>
<evidence type="ECO:0000259" key="1">
    <source>
        <dbReference type="PROSITE" id="PS51186"/>
    </source>
</evidence>
<feature type="domain" description="N-acetyltransferase" evidence="1">
    <location>
        <begin position="1"/>
        <end position="146"/>
    </location>
</feature>
<accession>A0A6M0QP33</accession>
<dbReference type="RefSeq" id="WP_164623242.1">
    <property type="nucleotide sequence ID" value="NZ_JAAIVJ010000001.1"/>
</dbReference>
<comment type="caution">
    <text evidence="2">The sequence shown here is derived from an EMBL/GenBank/DDBJ whole genome shotgun (WGS) entry which is preliminary data.</text>
</comment>
<dbReference type="SUPFAM" id="SSF55729">
    <property type="entry name" value="Acyl-CoA N-acyltransferases (Nat)"/>
    <property type="match status" value="1"/>
</dbReference>
<dbReference type="InterPro" id="IPR016181">
    <property type="entry name" value="Acyl_CoA_acyltransferase"/>
</dbReference>